<dbReference type="Pfam" id="PF19877">
    <property type="entry name" value="DUF6350"/>
    <property type="match status" value="1"/>
</dbReference>
<feature type="transmembrane region" description="Helical" evidence="2">
    <location>
        <begin position="81"/>
        <end position="101"/>
    </location>
</feature>
<feature type="transmembrane region" description="Helical" evidence="2">
    <location>
        <begin position="346"/>
        <end position="367"/>
    </location>
</feature>
<feature type="transmembrane region" description="Helical" evidence="2">
    <location>
        <begin position="239"/>
        <end position="257"/>
    </location>
</feature>
<accession>A0A1X9LK38</accession>
<feature type="transmembrane region" description="Helical" evidence="2">
    <location>
        <begin position="305"/>
        <end position="326"/>
    </location>
</feature>
<gene>
    <name evidence="3" type="ORF">B5808_05070</name>
</gene>
<evidence type="ECO:0000256" key="1">
    <source>
        <dbReference type="SAM" id="MobiDB-lite"/>
    </source>
</evidence>
<proteinExistence type="predicted"/>
<dbReference type="AlphaFoldDB" id="A0A1X9LK38"/>
<feature type="region of interest" description="Disordered" evidence="1">
    <location>
        <begin position="413"/>
        <end position="439"/>
    </location>
</feature>
<feature type="transmembrane region" description="Helical" evidence="2">
    <location>
        <begin position="387"/>
        <end position="409"/>
    </location>
</feature>
<dbReference type="KEGG" id="cphy:B5808_05070"/>
<evidence type="ECO:0000256" key="2">
    <source>
        <dbReference type="SAM" id="Phobius"/>
    </source>
</evidence>
<feature type="transmembrane region" description="Helical" evidence="2">
    <location>
        <begin position="206"/>
        <end position="233"/>
    </location>
</feature>
<keyword evidence="4" id="KW-1185">Reference proteome</keyword>
<dbReference type="EMBL" id="CP020715">
    <property type="protein sequence ID" value="ARJ04668.1"/>
    <property type="molecule type" value="Genomic_DNA"/>
</dbReference>
<keyword evidence="2" id="KW-0812">Transmembrane</keyword>
<evidence type="ECO:0000313" key="3">
    <source>
        <dbReference type="EMBL" id="ARJ04668.1"/>
    </source>
</evidence>
<feature type="transmembrane region" description="Helical" evidence="2">
    <location>
        <begin position="113"/>
        <end position="132"/>
    </location>
</feature>
<feature type="transmembrane region" description="Helical" evidence="2">
    <location>
        <begin position="7"/>
        <end position="35"/>
    </location>
</feature>
<reference evidence="3 4" key="1">
    <citation type="submission" date="2017-04" db="EMBL/GenBank/DDBJ databases">
        <authorList>
            <person name="Afonso C.L."/>
            <person name="Miller P.J."/>
            <person name="Scott M.A."/>
            <person name="Spackman E."/>
            <person name="Goraichik I."/>
            <person name="Dimitrov K.M."/>
            <person name="Suarez D.L."/>
            <person name="Swayne D.E."/>
        </authorList>
    </citation>
    <scope>NUCLEOTIDE SEQUENCE [LARGE SCALE GENOMIC DNA]</scope>
    <source>
        <strain evidence="4">XA(T)</strain>
    </source>
</reference>
<dbReference type="Proteomes" id="UP000192775">
    <property type="component" value="Chromosome"/>
</dbReference>
<dbReference type="InterPro" id="IPR045931">
    <property type="entry name" value="DUF6350"/>
</dbReference>
<organism evidence="3 4">
    <name type="scientific">Cnuibacter physcomitrellae</name>
    <dbReference type="NCBI Taxonomy" id="1619308"/>
    <lineage>
        <taxon>Bacteria</taxon>
        <taxon>Bacillati</taxon>
        <taxon>Actinomycetota</taxon>
        <taxon>Actinomycetes</taxon>
        <taxon>Micrococcales</taxon>
        <taxon>Microbacteriaceae</taxon>
        <taxon>Cnuibacter</taxon>
    </lineage>
</organism>
<keyword evidence="2" id="KW-1133">Transmembrane helix</keyword>
<feature type="transmembrane region" description="Helical" evidence="2">
    <location>
        <begin position="144"/>
        <end position="165"/>
    </location>
</feature>
<name>A0A1X9LK38_9MICO</name>
<sequence length="439" mass="44066">MNRLSTIVLAALDALVAAAIGLGILVVPATLLWAVQFGLALDWTAFWRASADVWLAGHGVDLLITLPSDVALATGLDGAGAPFEVGIALLGFALLTVLLGARSGRRMRAADDPVAGSIAGVVAFGLIATAVSSSARSSEVVPSLLQSALFPAGVYLLGVLIGLAWRRRGAAGPKAPQSRFALVWRTRLDAVDAGDRALVGLALRGGAMAAFGVITVAAVALAIALVAGFSSIVGLYEGLHAQVVGGIALTVGQLALLPNLVVWMASWFLGPGFALGSGSSVSPLGTQLGLLPSVPVFGALPQGDVPLGFAGLLVPVLLAFGVGVVLKPAFDAAVEGTRGRGRWLRFAAVSIALGLVGAVLMALVAIWSGGAAGPGRLADVGPDPSAVFLWSFVEFAVPAALGLLAGASVRRPGTRNGGRDGRGPAAAARSKATGRADTL</sequence>
<protein>
    <submittedName>
        <fullName evidence="3">Uncharacterized protein</fullName>
    </submittedName>
</protein>
<dbReference type="RefSeq" id="WP_085018806.1">
    <property type="nucleotide sequence ID" value="NZ_BMHD01000002.1"/>
</dbReference>
<dbReference type="STRING" id="1619308.B5808_05070"/>
<evidence type="ECO:0000313" key="4">
    <source>
        <dbReference type="Proteomes" id="UP000192775"/>
    </source>
</evidence>
<keyword evidence="2" id="KW-0472">Membrane</keyword>
<feature type="compositionally biased region" description="Low complexity" evidence="1">
    <location>
        <begin position="423"/>
        <end position="439"/>
    </location>
</feature>
<feature type="transmembrane region" description="Helical" evidence="2">
    <location>
        <begin position="264"/>
        <end position="285"/>
    </location>
</feature>